<dbReference type="GO" id="GO:0016705">
    <property type="term" value="F:oxidoreductase activity, acting on paired donors, with incorporation or reduction of molecular oxygen"/>
    <property type="evidence" value="ECO:0007669"/>
    <property type="project" value="InterPro"/>
</dbReference>
<keyword evidence="11" id="KW-1133">Transmembrane helix</keyword>
<dbReference type="InterPro" id="IPR001128">
    <property type="entry name" value="Cyt_P450"/>
</dbReference>
<evidence type="ECO:0000256" key="6">
    <source>
        <dbReference type="ARBA" id="ARBA00023002"/>
    </source>
</evidence>
<proteinExistence type="inferred from homology"/>
<evidence type="ECO:0000256" key="5">
    <source>
        <dbReference type="ARBA" id="ARBA00022723"/>
    </source>
</evidence>
<keyword evidence="8 10" id="KW-0503">Monooxygenase</keyword>
<dbReference type="GO" id="GO:0004497">
    <property type="term" value="F:monooxygenase activity"/>
    <property type="evidence" value="ECO:0007669"/>
    <property type="project" value="UniProtKB-KW"/>
</dbReference>
<reference evidence="12 13" key="1">
    <citation type="journal article" date="2011" name="PLoS Pathog.">
        <title>Endophytic Life Strategies Decoded by Genome and Transcriptome Analyses of the Mutualistic Root Symbiont Piriformospora indica.</title>
        <authorList>
            <person name="Zuccaro A."/>
            <person name="Lahrmann U."/>
            <person name="Guldener U."/>
            <person name="Langen G."/>
            <person name="Pfiffi S."/>
            <person name="Biedenkopf D."/>
            <person name="Wong P."/>
            <person name="Samans B."/>
            <person name="Grimm C."/>
            <person name="Basiewicz M."/>
            <person name="Murat C."/>
            <person name="Martin F."/>
            <person name="Kogel K.H."/>
        </authorList>
    </citation>
    <scope>NUCLEOTIDE SEQUENCE [LARGE SCALE GENOMIC DNA]</scope>
    <source>
        <strain evidence="12 13">DSM 11827</strain>
    </source>
</reference>
<evidence type="ECO:0000256" key="9">
    <source>
        <dbReference type="PIRSR" id="PIRSR602401-1"/>
    </source>
</evidence>
<dbReference type="OrthoDB" id="2789670at2759"/>
<sequence>MATFPQSLSLSASHTWAAGVVIAGLVTWYLASNTNEAKARRAGAVLGPGPKRALLVGNLFNFPKGRWYEAFTQWAHEYGDLVYIDVAGLPMVILNSLEAIHELTDKRMNIHSNRPNPTLVCDIMGYSFFLPFLQPDKDFTEQRRLFQKAIGPRVVHEYDSFVQQGCSELLQRLDGFSGEPLKALVKTVGDVLTRMAYGEYFFVHHGQEAIQKNVQGLELLSSASAKLWLVDVIPALRYIPAWFPGATFKRVGNQGRIYADAIRYWSFDQVKAALSAGITDESITSKYLDEGGISESTVRDAMSAMYGAGVDTTTSTLAHFLFCITLYPNWQKRIQGEMDRVLGRGNTPTIDDIPKLTMLNAFVRETLRWLPVAPLGLPHPSLLHTYSPIPGFVLRDPRIWGKDSEDFNPNRFLPEHNPSVDELPDVWSIPFGFGRRICPGRHLAQRTLLFYAAAMLSSYEVLPYEEEHLMPNWPFEDAVIRSVSVRLQSLSLTPVETCISLPLHIQATCMK</sequence>
<comment type="caution">
    <text evidence="12">The sequence shown here is derived from an EMBL/GenBank/DDBJ whole genome shotgun (WGS) entry which is preliminary data.</text>
</comment>
<evidence type="ECO:0000256" key="7">
    <source>
        <dbReference type="ARBA" id="ARBA00023004"/>
    </source>
</evidence>
<evidence type="ECO:0000313" key="13">
    <source>
        <dbReference type="Proteomes" id="UP000007148"/>
    </source>
</evidence>
<dbReference type="PROSITE" id="PS00086">
    <property type="entry name" value="CYTOCHROME_P450"/>
    <property type="match status" value="1"/>
</dbReference>
<dbReference type="STRING" id="1109443.G4TJI6"/>
<keyword evidence="6 10" id="KW-0560">Oxidoreductase</keyword>
<dbReference type="HOGENOM" id="CLU_001570_2_3_1"/>
<dbReference type="SUPFAM" id="SSF48264">
    <property type="entry name" value="Cytochrome P450"/>
    <property type="match status" value="1"/>
</dbReference>
<name>G4TJI6_SERID</name>
<evidence type="ECO:0000256" key="10">
    <source>
        <dbReference type="RuleBase" id="RU000461"/>
    </source>
</evidence>
<dbReference type="PANTHER" id="PTHR46300:SF7">
    <property type="entry name" value="P450, PUTATIVE (EUROFUNG)-RELATED"/>
    <property type="match status" value="1"/>
</dbReference>
<feature type="binding site" description="axial binding residue" evidence="9">
    <location>
        <position position="438"/>
    </location>
    <ligand>
        <name>heme</name>
        <dbReference type="ChEBI" id="CHEBI:30413"/>
    </ligand>
    <ligandPart>
        <name>Fe</name>
        <dbReference type="ChEBI" id="CHEBI:18248"/>
    </ligandPart>
</feature>
<dbReference type="GO" id="GO:0005506">
    <property type="term" value="F:iron ion binding"/>
    <property type="evidence" value="ECO:0007669"/>
    <property type="project" value="InterPro"/>
</dbReference>
<keyword evidence="7 9" id="KW-0408">Iron</keyword>
<keyword evidence="5 9" id="KW-0479">Metal-binding</keyword>
<dbReference type="GO" id="GO:0016020">
    <property type="term" value="C:membrane"/>
    <property type="evidence" value="ECO:0007669"/>
    <property type="project" value="UniProtKB-SubCell"/>
</dbReference>
<feature type="transmembrane region" description="Helical" evidence="11">
    <location>
        <begin position="12"/>
        <end position="31"/>
    </location>
</feature>
<dbReference type="InParanoid" id="G4TJI6"/>
<organism evidence="12 13">
    <name type="scientific">Serendipita indica (strain DSM 11827)</name>
    <name type="common">Root endophyte fungus</name>
    <name type="synonym">Piriformospora indica</name>
    <dbReference type="NCBI Taxonomy" id="1109443"/>
    <lineage>
        <taxon>Eukaryota</taxon>
        <taxon>Fungi</taxon>
        <taxon>Dikarya</taxon>
        <taxon>Basidiomycota</taxon>
        <taxon>Agaricomycotina</taxon>
        <taxon>Agaricomycetes</taxon>
        <taxon>Sebacinales</taxon>
        <taxon>Serendipitaceae</taxon>
        <taxon>Serendipita</taxon>
    </lineage>
</organism>
<dbReference type="PANTHER" id="PTHR46300">
    <property type="entry name" value="P450, PUTATIVE (EUROFUNG)-RELATED-RELATED"/>
    <property type="match status" value="1"/>
</dbReference>
<dbReference type="InterPro" id="IPR050364">
    <property type="entry name" value="Cytochrome_P450_fung"/>
</dbReference>
<evidence type="ECO:0000256" key="1">
    <source>
        <dbReference type="ARBA" id="ARBA00001971"/>
    </source>
</evidence>
<dbReference type="Pfam" id="PF00067">
    <property type="entry name" value="p450"/>
    <property type="match status" value="1"/>
</dbReference>
<gene>
    <name evidence="12" type="ORF">PIIN_05418</name>
</gene>
<evidence type="ECO:0008006" key="14">
    <source>
        <dbReference type="Google" id="ProtNLM"/>
    </source>
</evidence>
<keyword evidence="13" id="KW-1185">Reference proteome</keyword>
<dbReference type="InterPro" id="IPR017972">
    <property type="entry name" value="Cyt_P450_CS"/>
</dbReference>
<dbReference type="GO" id="GO:0020037">
    <property type="term" value="F:heme binding"/>
    <property type="evidence" value="ECO:0007669"/>
    <property type="project" value="InterPro"/>
</dbReference>
<protein>
    <recommendedName>
        <fullName evidence="14">Cytochrome P450</fullName>
    </recommendedName>
</protein>
<evidence type="ECO:0000313" key="12">
    <source>
        <dbReference type="EMBL" id="CCA71481.1"/>
    </source>
</evidence>
<comment type="pathway">
    <text evidence="2">Secondary metabolite biosynthesis.</text>
</comment>
<keyword evidence="4 9" id="KW-0349">Heme</keyword>
<dbReference type="InterPro" id="IPR036396">
    <property type="entry name" value="Cyt_P450_sf"/>
</dbReference>
<comment type="similarity">
    <text evidence="3 10">Belongs to the cytochrome P450 family.</text>
</comment>
<dbReference type="InterPro" id="IPR002401">
    <property type="entry name" value="Cyt_P450_E_grp-I"/>
</dbReference>
<dbReference type="eggNOG" id="KOG0156">
    <property type="taxonomic scope" value="Eukaryota"/>
</dbReference>
<dbReference type="PRINTS" id="PR00463">
    <property type="entry name" value="EP450I"/>
</dbReference>
<dbReference type="Proteomes" id="UP000007148">
    <property type="component" value="Unassembled WGS sequence"/>
</dbReference>
<keyword evidence="11" id="KW-0472">Membrane</keyword>
<evidence type="ECO:0000256" key="8">
    <source>
        <dbReference type="ARBA" id="ARBA00023033"/>
    </source>
</evidence>
<dbReference type="AlphaFoldDB" id="G4TJI6"/>
<comment type="cofactor">
    <cofactor evidence="1 9">
        <name>heme</name>
        <dbReference type="ChEBI" id="CHEBI:30413"/>
    </cofactor>
</comment>
<evidence type="ECO:0000256" key="3">
    <source>
        <dbReference type="ARBA" id="ARBA00010617"/>
    </source>
</evidence>
<evidence type="ECO:0000256" key="2">
    <source>
        <dbReference type="ARBA" id="ARBA00005179"/>
    </source>
</evidence>
<evidence type="ECO:0000256" key="11">
    <source>
        <dbReference type="SAM" id="Phobius"/>
    </source>
</evidence>
<evidence type="ECO:0000256" key="4">
    <source>
        <dbReference type="ARBA" id="ARBA00022617"/>
    </source>
</evidence>
<dbReference type="EMBL" id="CAFZ01000121">
    <property type="protein sequence ID" value="CCA71481.1"/>
    <property type="molecule type" value="Genomic_DNA"/>
</dbReference>
<dbReference type="Gene3D" id="1.10.630.10">
    <property type="entry name" value="Cytochrome P450"/>
    <property type="match status" value="1"/>
</dbReference>
<keyword evidence="11" id="KW-0812">Transmembrane</keyword>
<dbReference type="PRINTS" id="PR00385">
    <property type="entry name" value="P450"/>
</dbReference>
<accession>G4TJI6</accession>